<dbReference type="GO" id="GO:0003676">
    <property type="term" value="F:nucleic acid binding"/>
    <property type="evidence" value="ECO:0007669"/>
    <property type="project" value="InterPro"/>
</dbReference>
<dbReference type="InterPro" id="IPR057670">
    <property type="entry name" value="SH3_retrovirus"/>
</dbReference>
<dbReference type="AlphaFoldDB" id="A0A699IRE1"/>
<protein>
    <recommendedName>
        <fullName evidence="2">Integrase catalytic domain-containing protein</fullName>
    </recommendedName>
</protein>
<accession>A0A699IRE1</accession>
<dbReference type="InterPro" id="IPR025724">
    <property type="entry name" value="GAG-pre-integrase_dom"/>
</dbReference>
<comment type="caution">
    <text evidence="3">The sequence shown here is derived from an EMBL/GenBank/DDBJ whole genome shotgun (WGS) entry which is preliminary data.</text>
</comment>
<dbReference type="InterPro" id="IPR012337">
    <property type="entry name" value="RNaseH-like_sf"/>
</dbReference>
<name>A0A699IRE1_TANCI</name>
<dbReference type="InterPro" id="IPR036397">
    <property type="entry name" value="RNaseH_sf"/>
</dbReference>
<feature type="compositionally biased region" description="Polar residues" evidence="1">
    <location>
        <begin position="808"/>
        <end position="838"/>
    </location>
</feature>
<feature type="domain" description="Integrase catalytic" evidence="2">
    <location>
        <begin position="627"/>
        <end position="729"/>
    </location>
</feature>
<dbReference type="PANTHER" id="PTHR42648">
    <property type="entry name" value="TRANSPOSASE, PUTATIVE-RELATED"/>
    <property type="match status" value="1"/>
</dbReference>
<proteinExistence type="predicted"/>
<organism evidence="3">
    <name type="scientific">Tanacetum cinerariifolium</name>
    <name type="common">Dalmatian daisy</name>
    <name type="synonym">Chrysanthemum cinerariifolium</name>
    <dbReference type="NCBI Taxonomy" id="118510"/>
    <lineage>
        <taxon>Eukaryota</taxon>
        <taxon>Viridiplantae</taxon>
        <taxon>Streptophyta</taxon>
        <taxon>Embryophyta</taxon>
        <taxon>Tracheophyta</taxon>
        <taxon>Spermatophyta</taxon>
        <taxon>Magnoliopsida</taxon>
        <taxon>eudicotyledons</taxon>
        <taxon>Gunneridae</taxon>
        <taxon>Pentapetalae</taxon>
        <taxon>asterids</taxon>
        <taxon>campanulids</taxon>
        <taxon>Asterales</taxon>
        <taxon>Asteraceae</taxon>
        <taxon>Asteroideae</taxon>
        <taxon>Anthemideae</taxon>
        <taxon>Anthemidinae</taxon>
        <taxon>Tanacetum</taxon>
    </lineage>
</organism>
<dbReference type="Pfam" id="PF13976">
    <property type="entry name" value="gag_pre-integrs"/>
    <property type="match status" value="1"/>
</dbReference>
<dbReference type="PROSITE" id="PS50994">
    <property type="entry name" value="INTEGRASE"/>
    <property type="match status" value="1"/>
</dbReference>
<gene>
    <name evidence="3" type="ORF">Tci_550755</name>
</gene>
<reference evidence="3" key="1">
    <citation type="journal article" date="2019" name="Sci. Rep.">
        <title>Draft genome of Tanacetum cinerariifolium, the natural source of mosquito coil.</title>
        <authorList>
            <person name="Yamashiro T."/>
            <person name="Shiraishi A."/>
            <person name="Satake H."/>
            <person name="Nakayama K."/>
        </authorList>
    </citation>
    <scope>NUCLEOTIDE SEQUENCE</scope>
</reference>
<evidence type="ECO:0000313" key="3">
    <source>
        <dbReference type="EMBL" id="GEZ78782.1"/>
    </source>
</evidence>
<feature type="region of interest" description="Disordered" evidence="1">
    <location>
        <begin position="292"/>
        <end position="314"/>
    </location>
</feature>
<dbReference type="InterPro" id="IPR039537">
    <property type="entry name" value="Retrotran_Ty1/copia-like"/>
</dbReference>
<dbReference type="InterPro" id="IPR001584">
    <property type="entry name" value="Integrase_cat-core"/>
</dbReference>
<evidence type="ECO:0000259" key="2">
    <source>
        <dbReference type="PROSITE" id="PS50994"/>
    </source>
</evidence>
<feature type="region of interest" description="Disordered" evidence="1">
    <location>
        <begin position="808"/>
        <end position="842"/>
    </location>
</feature>
<dbReference type="Pfam" id="PF25597">
    <property type="entry name" value="SH3_retrovirus"/>
    <property type="match status" value="1"/>
</dbReference>
<feature type="compositionally biased region" description="Basic residues" evidence="1">
    <location>
        <begin position="300"/>
        <end position="312"/>
    </location>
</feature>
<sequence length="871" mass="97516">MNVVVHDNVKSACLNADVCAHCVTIEFELKKDFIKKECYETLLKKLFEINDLKAQPQAKDTVIVKLKEKLHSLNGDMNERNVKREVEEIETLNIELDYKVTKLVAENKHLKQTYKQLYDSIKSSRVRSKEQCDDLINKVNLKSAEVSDLNASLQEKVLVDVAPLVPKLRKNRTAHTDYIRHTKEEAATLREIVESERLLSLLNTSLDYVCKYTRRIQELLMILQQTCPCLTVLGTKLVAVTPKNKTKQIRLTDQITKLRKTTVTTPPSANIDSNTHVLSSTGVTLVFSASGSMSQDNTKKNRIQRTQRKAKKNKIEDHLRTVKSSLNKKSVVDSKATSSVINSVSNMNSDLKCASCNGCLFFDNHDACVVAYIKSVNARIKSKSVKSPVKRKVWQPTGNVFKTVGHIWKPTGRTFTLVGNVCPLIRIATPTIVPHMEPILIVNSTDKPIVTLVYSRKTKAANKKVPNKMEPNNSWGSSSSNVPSSLIACRNDHVAKIMGYGDYQIGNVTISQVYYVEGLGQFCDSDLEVAFRQHTCFIRNLDRVNLLTGSQGNNMYTLSLQDMMASSPICLLSKASKTKSWFWHRRLSHLNFGAINHLARSKDETPDFIIKFLKMIQVRLKVLVCRIRTDNGTEFFNQTLRDYYEEVGISHETSVARSPQQNGVVERRNRTLIEAARTIENLGKLQPKADIRIFIGYAPTKKAFRIYNRRTRRIVETIHVDFDELTAMASEQSSSGPVLNEMTPGTISLGLMQTSSPSTSYVPPSRNDWDLLLQPMFDELLNPPPSVVNQAPKVIAPIAEVIPLVHANSTGSPSSTTVDQDAPSSSKTHTTTEIQSSVIPHDVGDDNLDIEVAHMGNDPLFGVPILEVTSA</sequence>
<dbReference type="GO" id="GO:0015074">
    <property type="term" value="P:DNA integration"/>
    <property type="evidence" value="ECO:0007669"/>
    <property type="project" value="InterPro"/>
</dbReference>
<dbReference type="SUPFAM" id="SSF53098">
    <property type="entry name" value="Ribonuclease H-like"/>
    <property type="match status" value="1"/>
</dbReference>
<dbReference type="PANTHER" id="PTHR42648:SF21">
    <property type="entry name" value="CYSTEINE-RICH RLK (RECEPTOR-LIKE PROTEIN KINASE) 8"/>
    <property type="match status" value="1"/>
</dbReference>
<dbReference type="Gene3D" id="3.30.420.10">
    <property type="entry name" value="Ribonuclease H-like superfamily/Ribonuclease H"/>
    <property type="match status" value="1"/>
</dbReference>
<evidence type="ECO:0000256" key="1">
    <source>
        <dbReference type="SAM" id="MobiDB-lite"/>
    </source>
</evidence>
<dbReference type="EMBL" id="BKCJ010323680">
    <property type="protein sequence ID" value="GEZ78782.1"/>
    <property type="molecule type" value="Genomic_DNA"/>
</dbReference>